<evidence type="ECO:0000313" key="2">
    <source>
        <dbReference type="EMBL" id="CAF95160.1"/>
    </source>
</evidence>
<comment type="caution">
    <text evidence="2">The sequence shown here is derived from an EMBL/GenBank/DDBJ whole genome shotgun (WGS) entry which is preliminary data.</text>
</comment>
<proteinExistence type="predicted"/>
<name>Q4SW22_TETNG</name>
<reference evidence="2" key="2">
    <citation type="submission" date="2004-02" db="EMBL/GenBank/DDBJ databases">
        <authorList>
            <consortium name="Genoscope"/>
            <consortium name="Whitehead Institute Centre for Genome Research"/>
        </authorList>
    </citation>
    <scope>NUCLEOTIDE SEQUENCE</scope>
</reference>
<gene>
    <name evidence="2" type="ORF">GSTENG00011691001</name>
</gene>
<dbReference type="AlphaFoldDB" id="Q4SW22"/>
<organism evidence="2">
    <name type="scientific">Tetraodon nigroviridis</name>
    <name type="common">Spotted green pufferfish</name>
    <name type="synonym">Chelonodon nigroviridis</name>
    <dbReference type="NCBI Taxonomy" id="99883"/>
    <lineage>
        <taxon>Eukaryota</taxon>
        <taxon>Metazoa</taxon>
        <taxon>Chordata</taxon>
        <taxon>Craniata</taxon>
        <taxon>Vertebrata</taxon>
        <taxon>Euteleostomi</taxon>
        <taxon>Actinopterygii</taxon>
        <taxon>Neopterygii</taxon>
        <taxon>Teleostei</taxon>
        <taxon>Neoteleostei</taxon>
        <taxon>Acanthomorphata</taxon>
        <taxon>Eupercaria</taxon>
        <taxon>Tetraodontiformes</taxon>
        <taxon>Tetradontoidea</taxon>
        <taxon>Tetraodontidae</taxon>
        <taxon>Tetraodon</taxon>
    </lineage>
</organism>
<accession>Q4SW22</accession>
<dbReference type="EMBL" id="CAAE01013693">
    <property type="protein sequence ID" value="CAF95160.1"/>
    <property type="molecule type" value="Genomic_DNA"/>
</dbReference>
<sequence length="183" mass="19742">MNLFCFSLEGSTDSLIRGGAELTALRLVPRRSCSGALLLDDGTRAPGGPGGPGGPRDGVRRLFPCRSLGRRRARATGRREAIFPNQPRLTKLSGPGRSKPEQKVKSGQEGVGPGGGERERLRQTRALMGGNPGLRAKQTTAHRRATSQEAFPMSRGPRCIQNDAPRDYHVDSKKQQQNGTCIT</sequence>
<reference evidence="2" key="1">
    <citation type="journal article" date="2004" name="Nature">
        <title>Genome duplication in the teleost fish Tetraodon nigroviridis reveals the early vertebrate proto-karyotype.</title>
        <authorList>
            <person name="Jaillon O."/>
            <person name="Aury J.-M."/>
            <person name="Brunet F."/>
            <person name="Petit J.-L."/>
            <person name="Stange-Thomann N."/>
            <person name="Mauceli E."/>
            <person name="Bouneau L."/>
            <person name="Fischer C."/>
            <person name="Ozouf-Costaz C."/>
            <person name="Bernot A."/>
            <person name="Nicaud S."/>
            <person name="Jaffe D."/>
            <person name="Fisher S."/>
            <person name="Lutfalla G."/>
            <person name="Dossat C."/>
            <person name="Segurens B."/>
            <person name="Dasilva C."/>
            <person name="Salanoubat M."/>
            <person name="Levy M."/>
            <person name="Boudet N."/>
            <person name="Castellano S."/>
            <person name="Anthouard V."/>
            <person name="Jubin C."/>
            <person name="Castelli V."/>
            <person name="Katinka M."/>
            <person name="Vacherie B."/>
            <person name="Biemont C."/>
            <person name="Skalli Z."/>
            <person name="Cattolico L."/>
            <person name="Poulain J."/>
            <person name="De Berardinis V."/>
            <person name="Cruaud C."/>
            <person name="Duprat S."/>
            <person name="Brottier P."/>
            <person name="Coutanceau J.-P."/>
            <person name="Gouzy J."/>
            <person name="Parra G."/>
            <person name="Lardier G."/>
            <person name="Chapple C."/>
            <person name="McKernan K.J."/>
            <person name="McEwan P."/>
            <person name="Bosak S."/>
            <person name="Kellis M."/>
            <person name="Volff J.-N."/>
            <person name="Guigo R."/>
            <person name="Zody M.C."/>
            <person name="Mesirov J."/>
            <person name="Lindblad-Toh K."/>
            <person name="Birren B."/>
            <person name="Nusbaum C."/>
            <person name="Kahn D."/>
            <person name="Robinson-Rechavi M."/>
            <person name="Laudet V."/>
            <person name="Schachter V."/>
            <person name="Quetier F."/>
            <person name="Saurin W."/>
            <person name="Scarpelli C."/>
            <person name="Wincker P."/>
            <person name="Lander E.S."/>
            <person name="Weissenbach J."/>
            <person name="Roest Crollius H."/>
        </authorList>
    </citation>
    <scope>NUCLEOTIDE SEQUENCE [LARGE SCALE GENOMIC DNA]</scope>
</reference>
<feature type="region of interest" description="Disordered" evidence="1">
    <location>
        <begin position="39"/>
        <end position="183"/>
    </location>
</feature>
<dbReference type="OrthoDB" id="10047268at2759"/>
<protein>
    <submittedName>
        <fullName evidence="2">(spotted green pufferfish) hypothetical protein</fullName>
    </submittedName>
</protein>
<feature type="compositionally biased region" description="Gly residues" evidence="1">
    <location>
        <begin position="45"/>
        <end position="56"/>
    </location>
</feature>
<feature type="compositionally biased region" description="Basic and acidic residues" evidence="1">
    <location>
        <begin position="164"/>
        <end position="174"/>
    </location>
</feature>
<dbReference type="KEGG" id="tng:GSTEN00011691G001"/>
<evidence type="ECO:0000256" key="1">
    <source>
        <dbReference type="SAM" id="MobiDB-lite"/>
    </source>
</evidence>